<dbReference type="InterPro" id="IPR016187">
    <property type="entry name" value="CTDL_fold"/>
</dbReference>
<feature type="non-terminal residue" evidence="5">
    <location>
        <position position="200"/>
    </location>
</feature>
<dbReference type="InterPro" id="IPR016186">
    <property type="entry name" value="C-type_lectin-like/link_sf"/>
</dbReference>
<keyword evidence="1" id="KW-1015">Disulfide bond</keyword>
<dbReference type="InterPro" id="IPR001304">
    <property type="entry name" value="C-type_lectin-like"/>
</dbReference>
<dbReference type="Gene3D" id="3.10.100.10">
    <property type="entry name" value="Mannose-Binding Protein A, subunit A"/>
    <property type="match status" value="1"/>
</dbReference>
<dbReference type="OrthoDB" id="6369810at2759"/>
<dbReference type="EMBL" id="JAHGAV010000906">
    <property type="protein sequence ID" value="KAG6923344.1"/>
    <property type="molecule type" value="Genomic_DNA"/>
</dbReference>
<name>A0A8T1S434_CHESE</name>
<feature type="signal peptide" evidence="3">
    <location>
        <begin position="1"/>
        <end position="35"/>
    </location>
</feature>
<keyword evidence="6" id="KW-1185">Reference proteome</keyword>
<accession>A0A8T1S434</accession>
<gene>
    <name evidence="5" type="ORF">G0U57_020912</name>
</gene>
<keyword evidence="3" id="KW-0732">Signal</keyword>
<reference evidence="5 6" key="1">
    <citation type="journal article" date="2020" name="G3 (Bethesda)">
        <title>Draft Genome of the Common Snapping Turtle, Chelydra serpentina, a Model for Phenotypic Plasticity in Reptiles.</title>
        <authorList>
            <person name="Das D."/>
            <person name="Singh S.K."/>
            <person name="Bierstedt J."/>
            <person name="Erickson A."/>
            <person name="Galli G.L.J."/>
            <person name="Crossley D.A. 2nd"/>
            <person name="Rhen T."/>
        </authorList>
    </citation>
    <scope>NUCLEOTIDE SEQUENCE [LARGE SCALE GENOMIC DNA]</scope>
    <source>
        <strain evidence="5">KW</strain>
    </source>
</reference>
<dbReference type="PROSITE" id="PS00615">
    <property type="entry name" value="C_TYPE_LECTIN_1"/>
    <property type="match status" value="1"/>
</dbReference>
<dbReference type="InterPro" id="IPR002352">
    <property type="entry name" value="Eosinophil_major_basic"/>
</dbReference>
<dbReference type="GO" id="GO:0006955">
    <property type="term" value="P:immune response"/>
    <property type="evidence" value="ECO:0007669"/>
    <property type="project" value="InterPro"/>
</dbReference>
<protein>
    <submittedName>
        <fullName evidence="5">Proteoglycan 2</fullName>
    </submittedName>
</protein>
<organism evidence="5 6">
    <name type="scientific">Chelydra serpentina</name>
    <name type="common">Snapping turtle</name>
    <name type="synonym">Testudo serpentina</name>
    <dbReference type="NCBI Taxonomy" id="8475"/>
    <lineage>
        <taxon>Eukaryota</taxon>
        <taxon>Metazoa</taxon>
        <taxon>Chordata</taxon>
        <taxon>Craniata</taxon>
        <taxon>Vertebrata</taxon>
        <taxon>Euteleostomi</taxon>
        <taxon>Archelosauria</taxon>
        <taxon>Testudinata</taxon>
        <taxon>Testudines</taxon>
        <taxon>Cryptodira</taxon>
        <taxon>Durocryptodira</taxon>
        <taxon>Americhelydia</taxon>
        <taxon>Chelydroidea</taxon>
        <taxon>Chelydridae</taxon>
        <taxon>Chelydra</taxon>
    </lineage>
</organism>
<comment type="caution">
    <text evidence="5">The sequence shown here is derived from an EMBL/GenBank/DDBJ whole genome shotgun (WGS) entry which is preliminary data.</text>
</comment>
<dbReference type="PROSITE" id="PS50041">
    <property type="entry name" value="C_TYPE_LECTIN_2"/>
    <property type="match status" value="1"/>
</dbReference>
<evidence type="ECO:0000259" key="4">
    <source>
        <dbReference type="PROSITE" id="PS50041"/>
    </source>
</evidence>
<feature type="chain" id="PRO_5035912676" evidence="3">
    <location>
        <begin position="36"/>
        <end position="200"/>
    </location>
</feature>
<evidence type="ECO:0000256" key="1">
    <source>
        <dbReference type="ARBA" id="ARBA00023157"/>
    </source>
</evidence>
<evidence type="ECO:0000256" key="3">
    <source>
        <dbReference type="SAM" id="SignalP"/>
    </source>
</evidence>
<evidence type="ECO:0000313" key="6">
    <source>
        <dbReference type="Proteomes" id="UP000765507"/>
    </source>
</evidence>
<proteinExistence type="predicted"/>
<sequence length="200" mass="22002">PNIRGWDGWRKKSEMRGLPEMKLFLALALLRAVSSRRLSEGALEEEELAEQGSSILEEEPGELEPLSLGEGKSFTGRGAMGQKLRYTVVAQDQPFHGAVSQCARIFHGHLASIHSNSANEQLRSAAKSHTNRGQVWVGGITSSSGGRTFSRWMDRTPWNYANWASGNPSRSGKTCITLCTAGGHWRSVGCQTHLPFICEY</sequence>
<evidence type="ECO:0000256" key="2">
    <source>
        <dbReference type="SAM" id="MobiDB-lite"/>
    </source>
</evidence>
<evidence type="ECO:0000313" key="5">
    <source>
        <dbReference type="EMBL" id="KAG6923344.1"/>
    </source>
</evidence>
<dbReference type="PANTHER" id="PTHR22991:SF40">
    <property type="entry name" value="PROTEIN CBG13490"/>
    <property type="match status" value="1"/>
</dbReference>
<dbReference type="InterPro" id="IPR018378">
    <property type="entry name" value="C-type_lectin_CS"/>
</dbReference>
<dbReference type="AlphaFoldDB" id="A0A8T1S434"/>
<dbReference type="Pfam" id="PF00059">
    <property type="entry name" value="Lectin_C"/>
    <property type="match status" value="1"/>
</dbReference>
<dbReference type="InterPro" id="IPR050976">
    <property type="entry name" value="Snaclec"/>
</dbReference>
<dbReference type="SUPFAM" id="SSF56436">
    <property type="entry name" value="C-type lectin-like"/>
    <property type="match status" value="1"/>
</dbReference>
<dbReference type="PRINTS" id="PR00770">
    <property type="entry name" value="EMAJORBASICP"/>
</dbReference>
<dbReference type="PANTHER" id="PTHR22991">
    <property type="entry name" value="PROTEIN CBG13490"/>
    <property type="match status" value="1"/>
</dbReference>
<feature type="region of interest" description="Disordered" evidence="2">
    <location>
        <begin position="48"/>
        <end position="68"/>
    </location>
</feature>
<feature type="domain" description="C-type lectin" evidence="4">
    <location>
        <begin position="86"/>
        <end position="199"/>
    </location>
</feature>
<dbReference type="Proteomes" id="UP000765507">
    <property type="component" value="Unassembled WGS sequence"/>
</dbReference>
<dbReference type="SMART" id="SM00034">
    <property type="entry name" value="CLECT"/>
    <property type="match status" value="1"/>
</dbReference>